<keyword evidence="1" id="KW-0472">Membrane</keyword>
<dbReference type="Proteomes" id="UP000426246">
    <property type="component" value="Chromosome"/>
</dbReference>
<evidence type="ECO:0000313" key="2">
    <source>
        <dbReference type="EMBL" id="QGQ93972.1"/>
    </source>
</evidence>
<dbReference type="RefSeq" id="WP_155698968.1">
    <property type="nucleotide sequence ID" value="NZ_CP034235.1"/>
</dbReference>
<evidence type="ECO:0000313" key="3">
    <source>
        <dbReference type="Proteomes" id="UP000426246"/>
    </source>
</evidence>
<dbReference type="OrthoDB" id="37447at2"/>
<evidence type="ECO:0008006" key="4">
    <source>
        <dbReference type="Google" id="ProtNLM"/>
    </source>
</evidence>
<feature type="transmembrane region" description="Helical" evidence="1">
    <location>
        <begin position="81"/>
        <end position="98"/>
    </location>
</feature>
<feature type="transmembrane region" description="Helical" evidence="1">
    <location>
        <begin position="53"/>
        <end position="74"/>
    </location>
</feature>
<organism evidence="2 3">
    <name type="scientific">Paenibacillus psychroresistens</name>
    <dbReference type="NCBI Taxonomy" id="1778678"/>
    <lineage>
        <taxon>Bacteria</taxon>
        <taxon>Bacillati</taxon>
        <taxon>Bacillota</taxon>
        <taxon>Bacilli</taxon>
        <taxon>Bacillales</taxon>
        <taxon>Paenibacillaceae</taxon>
        <taxon>Paenibacillus</taxon>
    </lineage>
</organism>
<dbReference type="KEGG" id="ppsc:EHS13_03145"/>
<feature type="transmembrane region" description="Helical" evidence="1">
    <location>
        <begin position="26"/>
        <end position="47"/>
    </location>
</feature>
<gene>
    <name evidence="2" type="ORF">EHS13_03145</name>
</gene>
<keyword evidence="1" id="KW-1133">Transmembrane helix</keyword>
<protein>
    <recommendedName>
        <fullName evidence="4">DUF5317 domain-containing protein</fullName>
    </recommendedName>
</protein>
<name>A0A6B8RES0_9BACL</name>
<reference evidence="3" key="1">
    <citation type="submission" date="2018-11" db="EMBL/GenBank/DDBJ databases">
        <title>Complete genome sequence of Paenibacillus sp. ML311-T8.</title>
        <authorList>
            <person name="Nam Y.-D."/>
            <person name="Kang J."/>
            <person name="Chung W.-H."/>
            <person name="Park Y.S."/>
        </authorList>
    </citation>
    <scope>NUCLEOTIDE SEQUENCE [LARGE SCALE GENOMIC DNA]</scope>
    <source>
        <strain evidence="3">ML311-T8</strain>
    </source>
</reference>
<proteinExistence type="predicted"/>
<keyword evidence="3" id="KW-1185">Reference proteome</keyword>
<sequence length="193" mass="21660">MFYDGILIAIITGLFRKGNFNGFAELRLRGGWIFPILLILQILIFIFQSKSAWVASVSDYFFLGVYVIGLYFLWINRQQPGFYYILVGVFLNFLVMALNGGRMPVSLEASSVLDPSYLEALQSGVYAKHQLLNDATWLGFLGDIIPLSNPYPRDKVISVGDVIMNIGGFVFVLQLMLSRKKAQAETSLLEEAV</sequence>
<accession>A0A6B8RES0</accession>
<evidence type="ECO:0000256" key="1">
    <source>
        <dbReference type="SAM" id="Phobius"/>
    </source>
</evidence>
<dbReference type="AlphaFoldDB" id="A0A6B8RES0"/>
<dbReference type="InterPro" id="IPR035168">
    <property type="entry name" value="DUF5317"/>
</dbReference>
<dbReference type="EMBL" id="CP034235">
    <property type="protein sequence ID" value="QGQ93972.1"/>
    <property type="molecule type" value="Genomic_DNA"/>
</dbReference>
<keyword evidence="1" id="KW-0812">Transmembrane</keyword>
<feature type="transmembrane region" description="Helical" evidence="1">
    <location>
        <begin position="156"/>
        <end position="177"/>
    </location>
</feature>
<dbReference type="Pfam" id="PF17248">
    <property type="entry name" value="DUF5317"/>
    <property type="match status" value="1"/>
</dbReference>